<proteinExistence type="predicted"/>
<keyword evidence="3" id="KW-1185">Reference proteome</keyword>
<feature type="domain" description="Fibronectin type-III" evidence="1">
    <location>
        <begin position="161"/>
        <end position="250"/>
    </location>
</feature>
<evidence type="ECO:0000259" key="1">
    <source>
        <dbReference type="PROSITE" id="PS50853"/>
    </source>
</evidence>
<feature type="domain" description="Fibronectin type-III" evidence="1">
    <location>
        <begin position="427"/>
        <end position="515"/>
    </location>
</feature>
<dbReference type="Pfam" id="PF00041">
    <property type="entry name" value="fn3"/>
    <property type="match status" value="8"/>
</dbReference>
<feature type="domain" description="Fibronectin type-III" evidence="1">
    <location>
        <begin position="516"/>
        <end position="604"/>
    </location>
</feature>
<feature type="domain" description="Fibronectin type-III" evidence="1">
    <location>
        <begin position="693"/>
        <end position="763"/>
    </location>
</feature>
<dbReference type="CDD" id="cd00063">
    <property type="entry name" value="FN3"/>
    <property type="match status" value="5"/>
</dbReference>
<dbReference type="InterPro" id="IPR036116">
    <property type="entry name" value="FN3_sf"/>
</dbReference>
<accession>A0AAV6ZNH4</accession>
<protein>
    <recommendedName>
        <fullName evidence="1">Fibronectin type-III domain-containing protein</fullName>
    </recommendedName>
</protein>
<feature type="domain" description="Fibronectin type-III" evidence="1">
    <location>
        <begin position="605"/>
        <end position="692"/>
    </location>
</feature>
<dbReference type="InterPro" id="IPR003961">
    <property type="entry name" value="FN3_dom"/>
</dbReference>
<reference evidence="2" key="1">
    <citation type="thesis" date="2020" institute="ProQuest LLC" country="789 East Eisenhower Parkway, Ann Arbor, MI, USA">
        <title>Comparative Genomics and Chromosome Evolution.</title>
        <authorList>
            <person name="Mudd A.B."/>
        </authorList>
    </citation>
    <scope>NUCLEOTIDE SEQUENCE</scope>
    <source>
        <strain evidence="2">237g6f4</strain>
        <tissue evidence="2">Blood</tissue>
    </source>
</reference>
<dbReference type="PANTHER" id="PTHR46957">
    <property type="entry name" value="CYTOKINE RECEPTOR"/>
    <property type="match status" value="1"/>
</dbReference>
<dbReference type="InterPro" id="IPR050713">
    <property type="entry name" value="RTP_Phos/Ushers"/>
</dbReference>
<gene>
    <name evidence="2" type="ORF">GDO81_029637</name>
</gene>
<feature type="domain" description="Fibronectin type-III" evidence="1">
    <location>
        <begin position="339"/>
        <end position="426"/>
    </location>
</feature>
<dbReference type="SMART" id="SM00060">
    <property type="entry name" value="FN3"/>
    <property type="match status" value="8"/>
</dbReference>
<dbReference type="AlphaFoldDB" id="A0AAV6ZNH4"/>
<dbReference type="InterPro" id="IPR013783">
    <property type="entry name" value="Ig-like_fold"/>
</dbReference>
<sequence length="763" mass="82087">MWAQPNEYKTSYSYRVQTNVSSSATMLYNTIVTSDSATIMDLTPGETYTFLVYTRAADNITESDPVSYTTCTVPGQVSSISLNNNKSVNSLGISWIKPSGNVTNYTVSLTGAVTNTTQTTATQVTITGLLPGREYTVTVQTNSGTCSQISTPVTQATYPTPPRSLSLNPTRTNSLTLYWTEPVDMTGVDKSYNIRYGNSSGTWTVTSTTTSVTLQDLTSGTYYTITVVTVGVRGYQSTPVTTSAYTKPIPVKNLRSSSVASYSVSLTWGKPDEYKTSYSYRVQTNVSSSATMLYNTTVTSESATIMTLTPGETYTFLVYTRAADTITESDPVSYTTCTVPGQVSSISLNNYKSVDSLGINWTKPEGKVDNYTVSLTGAVTNTTQTTATQVTITGLLPGREYTVTVQTNSGTCSQISAPVTEATYPTKPINLSVNKIWTNSLTLSWMEPVNMTGVDKTYNISYENSSGTWTVTSTTTSITLQNLTSGTNYTITVVTVGVRGYRSSAITTSVYTKPMLVKTLEISNVTSNNVTLTWIKPDEYKTSYSYRVQTNVSSSSTMLYNAIVTSESTTITNLTAGETYTFLVYTRAADTITESDPVSNTTCTVPGQVSSISLYNNKSVDSLGVSWTKPSGNVTNYTVSLTGAVTNTTQTTATQVTIPGLLPGREYSVTVQTNSGTCSQISAPVTQATYPTPPRNLAINVIGTNGLTLSWKEPVDMTGVDKSYNISYGNSSGTWTVTSNTTSISLQDLTSGTNYTITVNQCQ</sequence>
<dbReference type="Gene3D" id="2.60.40.10">
    <property type="entry name" value="Immunoglobulins"/>
    <property type="match status" value="9"/>
</dbReference>
<evidence type="ECO:0000313" key="2">
    <source>
        <dbReference type="EMBL" id="KAG8550879.1"/>
    </source>
</evidence>
<dbReference type="GO" id="GO:0043235">
    <property type="term" value="C:receptor complex"/>
    <property type="evidence" value="ECO:0007669"/>
    <property type="project" value="TreeGrafter"/>
</dbReference>
<feature type="domain" description="Fibronectin type-III" evidence="1">
    <location>
        <begin position="73"/>
        <end position="160"/>
    </location>
</feature>
<evidence type="ECO:0000313" key="3">
    <source>
        <dbReference type="Proteomes" id="UP000824782"/>
    </source>
</evidence>
<dbReference type="Proteomes" id="UP000824782">
    <property type="component" value="Unassembled WGS sequence"/>
</dbReference>
<dbReference type="EMBL" id="WNYA01000020">
    <property type="protein sequence ID" value="KAG8550879.1"/>
    <property type="molecule type" value="Genomic_DNA"/>
</dbReference>
<dbReference type="SUPFAM" id="SSF49265">
    <property type="entry name" value="Fibronectin type III"/>
    <property type="match status" value="6"/>
</dbReference>
<dbReference type="PANTHER" id="PTHR46957:SF5">
    <property type="entry name" value="PROTEIN-TYROSINE-PHOSPHATASE"/>
    <property type="match status" value="1"/>
</dbReference>
<dbReference type="PROSITE" id="PS50853">
    <property type="entry name" value="FN3"/>
    <property type="match status" value="7"/>
</dbReference>
<organism evidence="2 3">
    <name type="scientific">Engystomops pustulosus</name>
    <name type="common">Tungara frog</name>
    <name type="synonym">Physalaemus pustulosus</name>
    <dbReference type="NCBI Taxonomy" id="76066"/>
    <lineage>
        <taxon>Eukaryota</taxon>
        <taxon>Metazoa</taxon>
        <taxon>Chordata</taxon>
        <taxon>Craniata</taxon>
        <taxon>Vertebrata</taxon>
        <taxon>Euteleostomi</taxon>
        <taxon>Amphibia</taxon>
        <taxon>Batrachia</taxon>
        <taxon>Anura</taxon>
        <taxon>Neobatrachia</taxon>
        <taxon>Hyloidea</taxon>
        <taxon>Leptodactylidae</taxon>
        <taxon>Leiuperinae</taxon>
        <taxon>Engystomops</taxon>
    </lineage>
</organism>
<name>A0AAV6ZNH4_ENGPU</name>
<comment type="caution">
    <text evidence="2">The sequence shown here is derived from an EMBL/GenBank/DDBJ whole genome shotgun (WGS) entry which is preliminary data.</text>
</comment>